<comment type="caution">
    <text evidence="2">The sequence shown here is derived from an EMBL/GenBank/DDBJ whole genome shotgun (WGS) entry which is preliminary data.</text>
</comment>
<dbReference type="Proteomes" id="UP000770717">
    <property type="component" value="Unassembled WGS sequence"/>
</dbReference>
<reference evidence="2" key="1">
    <citation type="thesis" date="2020" institute="ProQuest LLC" country="789 East Eisenhower Parkway, Ann Arbor, MI, USA">
        <title>Comparative Genomics and Chromosome Evolution.</title>
        <authorList>
            <person name="Mudd A.B."/>
        </authorList>
    </citation>
    <scope>NUCLEOTIDE SEQUENCE</scope>
    <source>
        <strain evidence="2">HN-11 Male</strain>
        <tissue evidence="2">Kidney and liver</tissue>
    </source>
</reference>
<evidence type="ECO:0000313" key="3">
    <source>
        <dbReference type="Proteomes" id="UP000770717"/>
    </source>
</evidence>
<dbReference type="EMBL" id="WNTK01001368">
    <property type="protein sequence ID" value="KAG9467460.1"/>
    <property type="molecule type" value="Genomic_DNA"/>
</dbReference>
<protein>
    <submittedName>
        <fullName evidence="2">Uncharacterized protein</fullName>
    </submittedName>
</protein>
<feature type="compositionally biased region" description="Polar residues" evidence="1">
    <location>
        <begin position="1"/>
        <end position="21"/>
    </location>
</feature>
<name>A0A8J6EEB7_ELECQ</name>
<dbReference type="AlphaFoldDB" id="A0A8J6EEB7"/>
<sequence>MGSPQHHNTGTTPASDNTGHTCNIRDGRPPTHYSSSADAESGCSSEGDGRKISLTSKYTNCYNITRIHTVTSPSLFA</sequence>
<proteinExistence type="predicted"/>
<organism evidence="2 3">
    <name type="scientific">Eleutherodactylus coqui</name>
    <name type="common">Puerto Rican coqui</name>
    <dbReference type="NCBI Taxonomy" id="57060"/>
    <lineage>
        <taxon>Eukaryota</taxon>
        <taxon>Metazoa</taxon>
        <taxon>Chordata</taxon>
        <taxon>Craniata</taxon>
        <taxon>Vertebrata</taxon>
        <taxon>Euteleostomi</taxon>
        <taxon>Amphibia</taxon>
        <taxon>Batrachia</taxon>
        <taxon>Anura</taxon>
        <taxon>Neobatrachia</taxon>
        <taxon>Hyloidea</taxon>
        <taxon>Eleutherodactylidae</taxon>
        <taxon>Eleutherodactylinae</taxon>
        <taxon>Eleutherodactylus</taxon>
        <taxon>Eleutherodactylus</taxon>
    </lineage>
</organism>
<evidence type="ECO:0000256" key="1">
    <source>
        <dbReference type="SAM" id="MobiDB-lite"/>
    </source>
</evidence>
<evidence type="ECO:0000313" key="2">
    <source>
        <dbReference type="EMBL" id="KAG9467460.1"/>
    </source>
</evidence>
<accession>A0A8J6EEB7</accession>
<keyword evidence="3" id="KW-1185">Reference proteome</keyword>
<feature type="region of interest" description="Disordered" evidence="1">
    <location>
        <begin position="1"/>
        <end position="49"/>
    </location>
</feature>
<gene>
    <name evidence="2" type="ORF">GDO78_014902</name>
</gene>
<feature type="compositionally biased region" description="Low complexity" evidence="1">
    <location>
        <begin position="34"/>
        <end position="46"/>
    </location>
</feature>